<reference evidence="4" key="2">
    <citation type="submission" date="2023-11" db="UniProtKB">
        <authorList>
            <consortium name="WormBaseParasite"/>
        </authorList>
    </citation>
    <scope>IDENTIFICATION</scope>
</reference>
<dbReference type="FunFam" id="4.10.410.10:FF:000004">
    <property type="entry name" value="Tissue factor pathway inhibitor"/>
    <property type="match status" value="1"/>
</dbReference>
<reference evidence="3" key="1">
    <citation type="submission" date="2022-06" db="EMBL/GenBank/DDBJ databases">
        <authorList>
            <person name="Berger JAMES D."/>
            <person name="Berger JAMES D."/>
        </authorList>
    </citation>
    <scope>NUCLEOTIDE SEQUENCE [LARGE SCALE GENOMIC DNA]</scope>
</reference>
<dbReference type="InterPro" id="IPR020901">
    <property type="entry name" value="Prtase_inh_Kunz-CS"/>
</dbReference>
<evidence type="ECO:0000313" key="3">
    <source>
        <dbReference type="Proteomes" id="UP000050795"/>
    </source>
</evidence>
<keyword evidence="3" id="KW-1185">Reference proteome</keyword>
<dbReference type="PRINTS" id="PR00759">
    <property type="entry name" value="BASICPTASE"/>
</dbReference>
<dbReference type="PROSITE" id="PS00280">
    <property type="entry name" value="BPTI_KUNITZ_1"/>
    <property type="match status" value="1"/>
</dbReference>
<dbReference type="Pfam" id="PF00014">
    <property type="entry name" value="Kunitz_BPTI"/>
    <property type="match status" value="1"/>
</dbReference>
<proteinExistence type="predicted"/>
<dbReference type="SUPFAM" id="SSF57362">
    <property type="entry name" value="BPTI-like"/>
    <property type="match status" value="1"/>
</dbReference>
<sequence>MLSTGGFSGDFIRHLEVIAQIAFICFHFQCSCICHLPPESGRCRALITAFYYDPKSKQCKTFFYGGCGGNANRFPSKNECEKACMTKSVADVVIPSVISAVIM</sequence>
<evidence type="ECO:0000259" key="2">
    <source>
        <dbReference type="PROSITE" id="PS50279"/>
    </source>
</evidence>
<dbReference type="InterPro" id="IPR050098">
    <property type="entry name" value="TFPI/VKTCI-like"/>
</dbReference>
<dbReference type="InterPro" id="IPR036880">
    <property type="entry name" value="Kunitz_BPTI_sf"/>
</dbReference>
<name>A0AA85KPT2_TRIRE</name>
<dbReference type="AlphaFoldDB" id="A0AA85KPT2"/>
<dbReference type="SMART" id="SM00131">
    <property type="entry name" value="KU"/>
    <property type="match status" value="1"/>
</dbReference>
<evidence type="ECO:0000313" key="4">
    <source>
        <dbReference type="WBParaSite" id="TREG1_97940.1"/>
    </source>
</evidence>
<dbReference type="PANTHER" id="PTHR10083">
    <property type="entry name" value="KUNITZ-TYPE PROTEASE INHIBITOR-RELATED"/>
    <property type="match status" value="1"/>
</dbReference>
<dbReference type="PANTHER" id="PTHR10083:SF374">
    <property type="entry name" value="BPTI_KUNITZ INHIBITOR DOMAIN-CONTAINING PROTEIN"/>
    <property type="match status" value="1"/>
</dbReference>
<dbReference type="GO" id="GO:0004867">
    <property type="term" value="F:serine-type endopeptidase inhibitor activity"/>
    <property type="evidence" value="ECO:0007669"/>
    <property type="project" value="InterPro"/>
</dbReference>
<accession>A0AA85KPT2</accession>
<dbReference type="Proteomes" id="UP000050795">
    <property type="component" value="Unassembled WGS sequence"/>
</dbReference>
<dbReference type="WBParaSite" id="TREG1_97940.1">
    <property type="protein sequence ID" value="TREG1_97940.1"/>
    <property type="gene ID" value="TREG1_97940"/>
</dbReference>
<dbReference type="InterPro" id="IPR002223">
    <property type="entry name" value="Kunitz_BPTI"/>
</dbReference>
<dbReference type="GO" id="GO:0005615">
    <property type="term" value="C:extracellular space"/>
    <property type="evidence" value="ECO:0007669"/>
    <property type="project" value="TreeGrafter"/>
</dbReference>
<organism evidence="3 4">
    <name type="scientific">Trichobilharzia regenti</name>
    <name type="common">Nasal bird schistosome</name>
    <dbReference type="NCBI Taxonomy" id="157069"/>
    <lineage>
        <taxon>Eukaryota</taxon>
        <taxon>Metazoa</taxon>
        <taxon>Spiralia</taxon>
        <taxon>Lophotrochozoa</taxon>
        <taxon>Platyhelminthes</taxon>
        <taxon>Trematoda</taxon>
        <taxon>Digenea</taxon>
        <taxon>Strigeidida</taxon>
        <taxon>Schistosomatoidea</taxon>
        <taxon>Schistosomatidae</taxon>
        <taxon>Trichobilharzia</taxon>
    </lineage>
</organism>
<keyword evidence="1" id="KW-1015">Disulfide bond</keyword>
<evidence type="ECO:0000256" key="1">
    <source>
        <dbReference type="ARBA" id="ARBA00023157"/>
    </source>
</evidence>
<dbReference type="Gene3D" id="4.10.410.10">
    <property type="entry name" value="Pancreatic trypsin inhibitor Kunitz domain"/>
    <property type="match status" value="1"/>
</dbReference>
<dbReference type="CDD" id="cd00109">
    <property type="entry name" value="Kunitz-type"/>
    <property type="match status" value="1"/>
</dbReference>
<dbReference type="PROSITE" id="PS50279">
    <property type="entry name" value="BPTI_KUNITZ_2"/>
    <property type="match status" value="1"/>
</dbReference>
<protein>
    <recommendedName>
        <fullName evidence="2">BPTI/Kunitz inhibitor domain-containing protein</fullName>
    </recommendedName>
</protein>
<feature type="domain" description="BPTI/Kunitz inhibitor" evidence="2">
    <location>
        <begin position="34"/>
        <end position="84"/>
    </location>
</feature>